<accession>A0ABT9CHV1</accession>
<evidence type="ECO:0000256" key="4">
    <source>
        <dbReference type="ARBA" id="ARBA00022475"/>
    </source>
</evidence>
<comment type="similarity">
    <text evidence="2 8">Belongs to the ABC-2 integral membrane protein family.</text>
</comment>
<evidence type="ECO:0000256" key="8">
    <source>
        <dbReference type="RuleBase" id="RU361157"/>
    </source>
</evidence>
<dbReference type="PANTHER" id="PTHR30413:SF10">
    <property type="entry name" value="CAPSULE POLYSACCHARIDE EXPORT INNER-MEMBRANE PROTEIN CTRC"/>
    <property type="match status" value="1"/>
</dbReference>
<dbReference type="InterPro" id="IPR013525">
    <property type="entry name" value="ABC2_TM"/>
</dbReference>
<reference evidence="10 11" key="1">
    <citation type="submission" date="2023-07" db="EMBL/GenBank/DDBJ databases">
        <title>Paenibacillus sp. JX-17 nov. isolated from soil.</title>
        <authorList>
            <person name="Wan Y."/>
            <person name="Liu B."/>
        </authorList>
    </citation>
    <scope>NUCLEOTIDE SEQUENCE [LARGE SCALE GENOMIC DNA]</scope>
    <source>
        <strain evidence="10 11">JX-17</strain>
    </source>
</reference>
<keyword evidence="3 8" id="KW-0813">Transport</keyword>
<keyword evidence="6 8" id="KW-1133">Transmembrane helix</keyword>
<evidence type="ECO:0000313" key="11">
    <source>
        <dbReference type="Proteomes" id="UP001240171"/>
    </source>
</evidence>
<keyword evidence="11" id="KW-1185">Reference proteome</keyword>
<comment type="caution">
    <text evidence="10">The sequence shown here is derived from an EMBL/GenBank/DDBJ whole genome shotgun (WGS) entry which is preliminary data.</text>
</comment>
<protein>
    <recommendedName>
        <fullName evidence="8">Transport permease protein</fullName>
    </recommendedName>
</protein>
<evidence type="ECO:0000256" key="5">
    <source>
        <dbReference type="ARBA" id="ARBA00022692"/>
    </source>
</evidence>
<feature type="transmembrane region" description="Helical" evidence="8">
    <location>
        <begin position="7"/>
        <end position="28"/>
    </location>
</feature>
<dbReference type="RefSeq" id="WP_305026072.1">
    <property type="nucleotide sequence ID" value="NZ_JAUQTB010000025.1"/>
</dbReference>
<feature type="domain" description="ABC transmembrane type-2" evidence="9">
    <location>
        <begin position="223"/>
        <end position="446"/>
    </location>
</feature>
<evidence type="ECO:0000256" key="2">
    <source>
        <dbReference type="ARBA" id="ARBA00007783"/>
    </source>
</evidence>
<feature type="transmembrane region" description="Helical" evidence="8">
    <location>
        <begin position="337"/>
        <end position="361"/>
    </location>
</feature>
<evidence type="ECO:0000256" key="1">
    <source>
        <dbReference type="ARBA" id="ARBA00004651"/>
    </source>
</evidence>
<dbReference type="EMBL" id="JAUQTB010000025">
    <property type="protein sequence ID" value="MDO7908849.1"/>
    <property type="molecule type" value="Genomic_DNA"/>
</dbReference>
<feature type="transmembrane region" description="Helical" evidence="8">
    <location>
        <begin position="304"/>
        <end position="325"/>
    </location>
</feature>
<name>A0ABT9CHV1_9BACL</name>
<dbReference type="Proteomes" id="UP001240171">
    <property type="component" value="Unassembled WGS sequence"/>
</dbReference>
<feature type="transmembrane region" description="Helical" evidence="8">
    <location>
        <begin position="169"/>
        <end position="188"/>
    </location>
</feature>
<evidence type="ECO:0000256" key="3">
    <source>
        <dbReference type="ARBA" id="ARBA00022448"/>
    </source>
</evidence>
<dbReference type="InterPro" id="IPR047817">
    <property type="entry name" value="ABC2_TM_bact-type"/>
</dbReference>
<evidence type="ECO:0000256" key="7">
    <source>
        <dbReference type="ARBA" id="ARBA00023136"/>
    </source>
</evidence>
<organism evidence="10 11">
    <name type="scientific">Paenibacillus lacisoli</name>
    <dbReference type="NCBI Taxonomy" id="3064525"/>
    <lineage>
        <taxon>Bacteria</taxon>
        <taxon>Bacillati</taxon>
        <taxon>Bacillota</taxon>
        <taxon>Bacilli</taxon>
        <taxon>Bacillales</taxon>
        <taxon>Paenibacillaceae</taxon>
        <taxon>Paenibacillus</taxon>
    </lineage>
</organism>
<keyword evidence="5 8" id="KW-0812">Transmembrane</keyword>
<feature type="transmembrane region" description="Helical" evidence="8">
    <location>
        <begin position="221"/>
        <end position="242"/>
    </location>
</feature>
<sequence>MRLLKRWILLVITLCVAASVYLVFIEYFNQHRPFYLQFEVSKNTAGELQLFAAGEKLDWSEDRSVKVEYPDVSHWQKVRIKVPEGGAFLRLDEEGQFGTIIVRNMSLDSAKTVPISFVGQRLQLHEMKMYYQDAEELQLQAFGRDPYFYIDASLYFAAAGQGARLQDQLWSAAGAMGFGVLFYCIARYSRDSLRFIREVAAGRKLVFNLAKNDFKTKYASSYLGVLWGFIHPLLTIATYWFVFQVGLRSGNVSDMPFILWFIAGIIPWFFFSEALSGSTNAFYEYSYLVKKVVFQIQLLPAVKIVSALFVQLFFVVFIFLVYGFYGYPPTWFNLQILYYIAAMLVLVTALGMMTSAIVLFFKDLTQIITVVLQIGFWFTPIGWSVTMLSGFWSVLFKLNPMFYIVQGYRDSLIDHIYFYERPIETLYFWLFCLTALTLGIKVFKRLKPHFPDVL</sequence>
<evidence type="ECO:0000256" key="6">
    <source>
        <dbReference type="ARBA" id="ARBA00022989"/>
    </source>
</evidence>
<evidence type="ECO:0000313" key="10">
    <source>
        <dbReference type="EMBL" id="MDO7908849.1"/>
    </source>
</evidence>
<proteinExistence type="inferred from homology"/>
<dbReference type="Pfam" id="PF01061">
    <property type="entry name" value="ABC2_membrane"/>
    <property type="match status" value="1"/>
</dbReference>
<evidence type="ECO:0000259" key="9">
    <source>
        <dbReference type="PROSITE" id="PS51012"/>
    </source>
</evidence>
<feature type="transmembrane region" description="Helical" evidence="8">
    <location>
        <begin position="426"/>
        <end position="443"/>
    </location>
</feature>
<gene>
    <name evidence="10" type="ORF">Q5741_20915</name>
</gene>
<dbReference type="PANTHER" id="PTHR30413">
    <property type="entry name" value="INNER MEMBRANE TRANSPORT PERMEASE"/>
    <property type="match status" value="1"/>
</dbReference>
<dbReference type="PROSITE" id="PS51012">
    <property type="entry name" value="ABC_TM2"/>
    <property type="match status" value="1"/>
</dbReference>
<keyword evidence="4 8" id="KW-1003">Cell membrane</keyword>
<feature type="transmembrane region" description="Helical" evidence="8">
    <location>
        <begin position="368"/>
        <end position="392"/>
    </location>
</feature>
<comment type="subcellular location">
    <subcellularLocation>
        <location evidence="1 8">Cell membrane</location>
        <topology evidence="1 8">Multi-pass membrane protein</topology>
    </subcellularLocation>
</comment>
<keyword evidence="7 8" id="KW-0472">Membrane</keyword>
<feature type="transmembrane region" description="Helical" evidence="8">
    <location>
        <begin position="257"/>
        <end position="283"/>
    </location>
</feature>